<reference evidence="4 5" key="1">
    <citation type="submission" date="2018-09" db="EMBL/GenBank/DDBJ databases">
        <title>Profundibacter amoris BAR1 gen. nov., sp. nov., a new member of the Roseobacter clade isolated at Lokis Castle Vent Field on the Arctic Mid-Oceanic Ridge.</title>
        <authorList>
            <person name="Le Moine Bauer S."/>
            <person name="Sjoeberg A.G."/>
            <person name="L'Haridon S."/>
            <person name="Stokke R."/>
            <person name="Roalkvam I."/>
            <person name="Steen I.H."/>
            <person name="Dahle H."/>
        </authorList>
    </citation>
    <scope>NUCLEOTIDE SEQUENCE [LARGE SCALE GENOMIC DNA]</scope>
    <source>
        <strain evidence="4 5">BAR1</strain>
    </source>
</reference>
<keyword evidence="1" id="KW-0808">Transferase</keyword>
<keyword evidence="2" id="KW-0325">Glycoprotein</keyword>
<gene>
    <name evidence="4" type="ORF">BAR1_07595</name>
</gene>
<feature type="domain" description="Sulfotransferase" evidence="3">
    <location>
        <begin position="10"/>
        <end position="224"/>
    </location>
</feature>
<organism evidence="4 5">
    <name type="scientific">Profundibacter amoris</name>
    <dbReference type="NCBI Taxonomy" id="2171755"/>
    <lineage>
        <taxon>Bacteria</taxon>
        <taxon>Pseudomonadati</taxon>
        <taxon>Pseudomonadota</taxon>
        <taxon>Alphaproteobacteria</taxon>
        <taxon>Rhodobacterales</taxon>
        <taxon>Paracoccaceae</taxon>
        <taxon>Profundibacter</taxon>
    </lineage>
</organism>
<dbReference type="Pfam" id="PF00685">
    <property type="entry name" value="Sulfotransfer_1"/>
    <property type="match status" value="1"/>
</dbReference>
<dbReference type="InterPro" id="IPR000863">
    <property type="entry name" value="Sulfotransferase_dom"/>
</dbReference>
<evidence type="ECO:0000256" key="2">
    <source>
        <dbReference type="ARBA" id="ARBA00023180"/>
    </source>
</evidence>
<proteinExistence type="predicted"/>
<sequence>MAQNRTFILGVGAQKSGTTWLYKYLDSYAGVDAGFTKEYHIWDALHSADCNKFRLSWRETLRSSVKRKRRRMQKNTDVYFDYFADILDSDRTHFALDITPSYAVLDSKVFKQIIGGFRKRDVHCKVVFLMRDPVERCWSCVRMHKKIKNTKEPVINNFVSEEQAVIEYSQSRHAHLRTRYDKTINELEKAFAIKDIYVGVYEELMSEQGIENISKFVGIEPNQGYAKVTVNTSPKTTILSDEARRLVANEYKPVYEMIAEKFPQTKSLWAGNEYIP</sequence>
<keyword evidence="5" id="KW-1185">Reference proteome</keyword>
<accession>A0A347UG24</accession>
<dbReference type="PANTHER" id="PTHR10605">
    <property type="entry name" value="HEPARAN SULFATE SULFOTRANSFERASE"/>
    <property type="match status" value="1"/>
</dbReference>
<evidence type="ECO:0000256" key="1">
    <source>
        <dbReference type="ARBA" id="ARBA00022679"/>
    </source>
</evidence>
<dbReference type="Gene3D" id="3.40.50.300">
    <property type="entry name" value="P-loop containing nucleotide triphosphate hydrolases"/>
    <property type="match status" value="1"/>
</dbReference>
<dbReference type="PANTHER" id="PTHR10605:SF56">
    <property type="entry name" value="BIFUNCTIONAL HEPARAN SULFATE N-DEACETYLASE_N-SULFOTRANSFERASE"/>
    <property type="match status" value="1"/>
</dbReference>
<dbReference type="InterPro" id="IPR027417">
    <property type="entry name" value="P-loop_NTPase"/>
</dbReference>
<name>A0A347UG24_9RHOB</name>
<dbReference type="InterPro" id="IPR037359">
    <property type="entry name" value="NST/OST"/>
</dbReference>
<dbReference type="RefSeq" id="WP_118942459.1">
    <property type="nucleotide sequence ID" value="NZ_CP032125.1"/>
</dbReference>
<evidence type="ECO:0000259" key="3">
    <source>
        <dbReference type="Pfam" id="PF00685"/>
    </source>
</evidence>
<dbReference type="OrthoDB" id="981508at2"/>
<protein>
    <recommendedName>
        <fullName evidence="3">Sulfotransferase domain-containing protein</fullName>
    </recommendedName>
</protein>
<dbReference type="AlphaFoldDB" id="A0A347UG24"/>
<dbReference type="GO" id="GO:0008146">
    <property type="term" value="F:sulfotransferase activity"/>
    <property type="evidence" value="ECO:0007669"/>
    <property type="project" value="InterPro"/>
</dbReference>
<dbReference type="EMBL" id="CP032125">
    <property type="protein sequence ID" value="AXX97802.1"/>
    <property type="molecule type" value="Genomic_DNA"/>
</dbReference>
<evidence type="ECO:0000313" key="5">
    <source>
        <dbReference type="Proteomes" id="UP000261704"/>
    </source>
</evidence>
<evidence type="ECO:0000313" key="4">
    <source>
        <dbReference type="EMBL" id="AXX97802.1"/>
    </source>
</evidence>
<dbReference type="SUPFAM" id="SSF52540">
    <property type="entry name" value="P-loop containing nucleoside triphosphate hydrolases"/>
    <property type="match status" value="1"/>
</dbReference>
<dbReference type="Proteomes" id="UP000261704">
    <property type="component" value="Chromosome"/>
</dbReference>
<dbReference type="KEGG" id="pamo:BAR1_07595"/>